<dbReference type="AlphaFoldDB" id="A0A4R8Q5J2"/>
<name>A0A4R8Q5J2_9PEZI</name>
<dbReference type="EMBL" id="QAPG01000059">
    <property type="protein sequence ID" value="TDZ33751.1"/>
    <property type="molecule type" value="Genomic_DNA"/>
</dbReference>
<evidence type="ECO:0000313" key="3">
    <source>
        <dbReference type="Proteomes" id="UP000295083"/>
    </source>
</evidence>
<organism evidence="2 3">
    <name type="scientific">Colletotrichum spinosum</name>
    <dbReference type="NCBI Taxonomy" id="1347390"/>
    <lineage>
        <taxon>Eukaryota</taxon>
        <taxon>Fungi</taxon>
        <taxon>Dikarya</taxon>
        <taxon>Ascomycota</taxon>
        <taxon>Pezizomycotina</taxon>
        <taxon>Sordariomycetes</taxon>
        <taxon>Hypocreomycetidae</taxon>
        <taxon>Glomerellales</taxon>
        <taxon>Glomerellaceae</taxon>
        <taxon>Colletotrichum</taxon>
        <taxon>Colletotrichum orbiculare species complex</taxon>
    </lineage>
</organism>
<reference evidence="2 3" key="1">
    <citation type="submission" date="2018-11" db="EMBL/GenBank/DDBJ databases">
        <title>Genome sequence and assembly of Colletotrichum spinosum.</title>
        <authorList>
            <person name="Gan P."/>
            <person name="Shirasu K."/>
        </authorList>
    </citation>
    <scope>NUCLEOTIDE SEQUENCE [LARGE SCALE GENOMIC DNA]</scope>
    <source>
        <strain evidence="2 3">CBS 515.97</strain>
    </source>
</reference>
<dbReference type="PANTHER" id="PTHR24148:SF64">
    <property type="entry name" value="HETEROKARYON INCOMPATIBILITY DOMAIN-CONTAINING PROTEIN"/>
    <property type="match status" value="1"/>
</dbReference>
<protein>
    <recommendedName>
        <fullName evidence="1">Heterokaryon incompatibility domain-containing protein</fullName>
    </recommendedName>
</protein>
<sequence>MSSFAVRCAAAPIRTIDTTLGLEKLAIGSEYRHGELAREQIRLVVLEPGRYYEPLRCRIVTHDRKDAPSYEAVSYTANEQDPTEEIHILPSGTSRDAPATCAITRWTASVLVALRSPTAPRIFWDDAICVNHLDAAEQWSLVQTRPQIFKSASRVNILLSHGHLEDHTATMEYISRGRFKHTSPAMLSTLRRFFQHPWFSQLSSVQAVSRAQTAVVEYKGISAPWSNLALCARMLAIDAPIMSPIRRLRPRGFIDAVPMGELVKAMCEAAACHSRDPRDRVLAFLDFYPNVMSSVQIERYRTSGFVDDGTGARYVGAGRGKGDVVEKGMETTEADSDGENARSTVTKHGNSLETVYTDFAHALLNDVGLDVLSAVQGHMKIKSRGFKRLPSWVPDWRICGGRTVLAHLPLTDYQAGGHRDKQAFRISQSLRNSAERLETTVVQLGDIEELGQACDVDSTGWENTVFEDWLALTRVKPGCCPSRTLSTFLQCVLGDSGDEFVEERRILSQRLAPRSDRQPETHGLLAGLDADAVARLQQCCGGRRLFVGTDGIMGLAPSESRAGDMVAVIPGARIPYIFRERSDGGGADVTLIGECFVSGVMKGEAMARGSPFSRRELRIY</sequence>
<evidence type="ECO:0000259" key="1">
    <source>
        <dbReference type="Pfam" id="PF06985"/>
    </source>
</evidence>
<dbReference type="Pfam" id="PF26639">
    <property type="entry name" value="Het-6_barrel"/>
    <property type="match status" value="1"/>
</dbReference>
<dbReference type="InterPro" id="IPR052895">
    <property type="entry name" value="HetReg/Transcr_Mod"/>
</dbReference>
<dbReference type="PANTHER" id="PTHR24148">
    <property type="entry name" value="ANKYRIN REPEAT DOMAIN-CONTAINING PROTEIN 39 HOMOLOG-RELATED"/>
    <property type="match status" value="1"/>
</dbReference>
<comment type="caution">
    <text evidence="2">The sequence shown here is derived from an EMBL/GenBank/DDBJ whole genome shotgun (WGS) entry which is preliminary data.</text>
</comment>
<gene>
    <name evidence="2" type="ORF">C8035_v010928</name>
</gene>
<proteinExistence type="predicted"/>
<dbReference type="Proteomes" id="UP000295083">
    <property type="component" value="Unassembled WGS sequence"/>
</dbReference>
<evidence type="ECO:0000313" key="2">
    <source>
        <dbReference type="EMBL" id="TDZ33751.1"/>
    </source>
</evidence>
<accession>A0A4R8Q5J2</accession>
<feature type="domain" description="Heterokaryon incompatibility" evidence="1">
    <location>
        <begin position="70"/>
        <end position="204"/>
    </location>
</feature>
<dbReference type="InterPro" id="IPR010730">
    <property type="entry name" value="HET"/>
</dbReference>
<keyword evidence="3" id="KW-1185">Reference proteome</keyword>
<dbReference type="Pfam" id="PF06985">
    <property type="entry name" value="HET"/>
    <property type="match status" value="1"/>
</dbReference>